<evidence type="ECO:0000313" key="2">
    <source>
        <dbReference type="Proteomes" id="UP001261871"/>
    </source>
</evidence>
<organism evidence="1 2">
    <name type="scientific">Flavobacterium granuli</name>
    <dbReference type="NCBI Taxonomy" id="280093"/>
    <lineage>
        <taxon>Bacteria</taxon>
        <taxon>Pseudomonadati</taxon>
        <taxon>Bacteroidota</taxon>
        <taxon>Flavobacteriia</taxon>
        <taxon>Flavobacteriales</taxon>
        <taxon>Flavobacteriaceae</taxon>
        <taxon>Flavobacterium</taxon>
    </lineage>
</organism>
<keyword evidence="2" id="KW-1185">Reference proteome</keyword>
<dbReference type="EMBL" id="JAVDTX010000008">
    <property type="protein sequence ID" value="MDR6846677.1"/>
    <property type="molecule type" value="Genomic_DNA"/>
</dbReference>
<sequence>MNELFISSKTSFLSGNEFISLLKNYASQTNLKLI</sequence>
<comment type="caution">
    <text evidence="1">The sequence shown here is derived from an EMBL/GenBank/DDBJ whole genome shotgun (WGS) entry which is preliminary data.</text>
</comment>
<accession>A0ABU1S6N1</accession>
<reference evidence="1 2" key="1">
    <citation type="submission" date="2023-07" db="EMBL/GenBank/DDBJ databases">
        <title>Sorghum-associated microbial communities from plants grown in Nebraska, USA.</title>
        <authorList>
            <person name="Schachtman D."/>
        </authorList>
    </citation>
    <scope>NUCLEOTIDE SEQUENCE [LARGE SCALE GENOMIC DNA]</scope>
    <source>
        <strain evidence="1 2">BE124</strain>
    </source>
</reference>
<evidence type="ECO:0000313" key="1">
    <source>
        <dbReference type="EMBL" id="MDR6846677.1"/>
    </source>
</evidence>
<dbReference type="Proteomes" id="UP001261871">
    <property type="component" value="Unassembled WGS sequence"/>
</dbReference>
<name>A0ABU1S6N1_9FLAO</name>
<gene>
    <name evidence="1" type="ORF">J2W95_003396</name>
</gene>
<protein>
    <submittedName>
        <fullName evidence="1">Uncharacterized protein</fullName>
    </submittedName>
</protein>
<proteinExistence type="predicted"/>